<proteinExistence type="predicted"/>
<protein>
    <submittedName>
        <fullName evidence="1">Uncharacterized protein</fullName>
    </submittedName>
</protein>
<organism evidence="1 2">
    <name type="scientific">Papaver somniferum</name>
    <name type="common">Opium poppy</name>
    <dbReference type="NCBI Taxonomy" id="3469"/>
    <lineage>
        <taxon>Eukaryota</taxon>
        <taxon>Viridiplantae</taxon>
        <taxon>Streptophyta</taxon>
        <taxon>Embryophyta</taxon>
        <taxon>Tracheophyta</taxon>
        <taxon>Spermatophyta</taxon>
        <taxon>Magnoliopsida</taxon>
        <taxon>Ranunculales</taxon>
        <taxon>Papaveraceae</taxon>
        <taxon>Papaveroideae</taxon>
        <taxon>Papaver</taxon>
    </lineage>
</organism>
<evidence type="ECO:0000313" key="1">
    <source>
        <dbReference type="EMBL" id="RZC84755.1"/>
    </source>
</evidence>
<dbReference type="EMBL" id="CM010725">
    <property type="protein sequence ID" value="RZC84755.1"/>
    <property type="molecule type" value="Genomic_DNA"/>
</dbReference>
<evidence type="ECO:0000313" key="2">
    <source>
        <dbReference type="Proteomes" id="UP000316621"/>
    </source>
</evidence>
<dbReference type="Proteomes" id="UP000316621">
    <property type="component" value="Chromosome 11"/>
</dbReference>
<keyword evidence="2" id="KW-1185">Reference proteome</keyword>
<dbReference type="Gramene" id="RZC84755">
    <property type="protein sequence ID" value="RZC84755"/>
    <property type="gene ID" value="C5167_047538"/>
</dbReference>
<accession>A0A4Y7LKW4</accession>
<name>A0A4Y7LKW4_PAPSO</name>
<sequence>MCCYCSFLLEVRTLEISTVLIDSLGHLLLGQLTSKIISFVRLAFSKCQFVTDQHLEPQSIKHYLIPDEDGMHTILIAAAKPIPDELLALQHEDQMVLPKDLKFKRAIDVFPPKKGVSKRKDGMGKKENSSGDTEELAVMVVNIRSKGNLRMQVIFLPIVFSNVCVTDVLQLEVKRMVEANGMRV</sequence>
<reference evidence="1 2" key="1">
    <citation type="journal article" date="2018" name="Science">
        <title>The opium poppy genome and morphinan production.</title>
        <authorList>
            <person name="Guo L."/>
            <person name="Winzer T."/>
            <person name="Yang X."/>
            <person name="Li Y."/>
            <person name="Ning Z."/>
            <person name="He Z."/>
            <person name="Teodor R."/>
            <person name="Lu Y."/>
            <person name="Bowser T.A."/>
            <person name="Graham I.A."/>
            <person name="Ye K."/>
        </authorList>
    </citation>
    <scope>NUCLEOTIDE SEQUENCE [LARGE SCALE GENOMIC DNA]</scope>
    <source>
        <strain evidence="2">cv. HN1</strain>
        <tissue evidence="1">Leaves</tissue>
    </source>
</reference>
<dbReference type="AlphaFoldDB" id="A0A4Y7LKW4"/>
<gene>
    <name evidence="1" type="ORF">C5167_047538</name>
</gene>